<evidence type="ECO:0000259" key="1">
    <source>
        <dbReference type="PROSITE" id="PS50880"/>
    </source>
</evidence>
<reference evidence="2" key="1">
    <citation type="journal article" date="2015" name="Nature">
        <title>Complex archaea that bridge the gap between prokaryotes and eukaryotes.</title>
        <authorList>
            <person name="Spang A."/>
            <person name="Saw J.H."/>
            <person name="Jorgensen S.L."/>
            <person name="Zaremba-Niedzwiedzka K."/>
            <person name="Martijn J."/>
            <person name="Lind A.E."/>
            <person name="van Eijk R."/>
            <person name="Schleper C."/>
            <person name="Guy L."/>
            <person name="Ettema T.J."/>
        </authorList>
    </citation>
    <scope>NUCLEOTIDE SEQUENCE</scope>
</reference>
<proteinExistence type="predicted"/>
<dbReference type="Pfam" id="PF01751">
    <property type="entry name" value="Toprim"/>
    <property type="match status" value="1"/>
</dbReference>
<dbReference type="PROSITE" id="PS50880">
    <property type="entry name" value="TOPRIM"/>
    <property type="match status" value="1"/>
</dbReference>
<dbReference type="SUPFAM" id="SSF110455">
    <property type="entry name" value="Toprim domain"/>
    <property type="match status" value="1"/>
</dbReference>
<feature type="non-terminal residue" evidence="2">
    <location>
        <position position="158"/>
    </location>
</feature>
<dbReference type="InterPro" id="IPR006171">
    <property type="entry name" value="TOPRIM_dom"/>
</dbReference>
<dbReference type="PANTHER" id="PTHR39964:SF2">
    <property type="entry name" value="UPF0292 PROTEIN MJ1624"/>
    <property type="match status" value="1"/>
</dbReference>
<gene>
    <name evidence="2" type="ORF">LCGC14_2137260</name>
</gene>
<dbReference type="EMBL" id="LAZR01026941">
    <property type="protein sequence ID" value="KKL67212.1"/>
    <property type="molecule type" value="Genomic_DNA"/>
</dbReference>
<comment type="caution">
    <text evidence="2">The sequence shown here is derived from an EMBL/GenBank/DDBJ whole genome shotgun (WGS) entry which is preliminary data.</text>
</comment>
<sequence>MAYKGRDRQKSSERVLHPLKRDAVRAERLRELIVELAELNSPEHGHVPVIVEGKRDKAALETLGLRGEVITFNRGVRVHDFCEHIAENHAEVVLLTDWDREGDALHKKLGRELKGRWEVFGRFREVLMLMCQKEVKDVEGLPALLRRLETGMVEESLI</sequence>
<evidence type="ECO:0000313" key="2">
    <source>
        <dbReference type="EMBL" id="KKL67212.1"/>
    </source>
</evidence>
<accession>A0A0F9GVR2</accession>
<dbReference type="SMART" id="SM00493">
    <property type="entry name" value="TOPRIM"/>
    <property type="match status" value="1"/>
</dbReference>
<protein>
    <recommendedName>
        <fullName evidence="1">Toprim domain-containing protein</fullName>
    </recommendedName>
</protein>
<organism evidence="2">
    <name type="scientific">marine sediment metagenome</name>
    <dbReference type="NCBI Taxonomy" id="412755"/>
    <lineage>
        <taxon>unclassified sequences</taxon>
        <taxon>metagenomes</taxon>
        <taxon>ecological metagenomes</taxon>
    </lineage>
</organism>
<name>A0A0F9GVR2_9ZZZZ</name>
<dbReference type="PANTHER" id="PTHR39964">
    <property type="entry name" value="UPF0292 PROTEIN TK1411"/>
    <property type="match status" value="1"/>
</dbReference>
<dbReference type="Gene3D" id="3.40.1360.10">
    <property type="match status" value="1"/>
</dbReference>
<feature type="domain" description="Toprim" evidence="1">
    <location>
        <begin position="46"/>
        <end position="128"/>
    </location>
</feature>
<dbReference type="AlphaFoldDB" id="A0A0F9GVR2"/>